<evidence type="ECO:0000256" key="9">
    <source>
        <dbReference type="ARBA" id="ARBA00022962"/>
    </source>
</evidence>
<dbReference type="SUPFAM" id="SSF52540">
    <property type="entry name" value="P-loop containing nucleoside triphosphate hydrolases"/>
    <property type="match status" value="1"/>
</dbReference>
<comment type="cofactor">
    <cofactor evidence="1">
        <name>Mg(2+)</name>
        <dbReference type="ChEBI" id="CHEBI:18420"/>
    </cofactor>
</comment>
<gene>
    <name evidence="13" type="ORF">QB898_00405</name>
</gene>
<evidence type="ECO:0000256" key="10">
    <source>
        <dbReference type="SAM" id="MobiDB-lite"/>
    </source>
</evidence>
<evidence type="ECO:0000259" key="12">
    <source>
        <dbReference type="Pfam" id="PF07685"/>
    </source>
</evidence>
<dbReference type="RefSeq" id="WP_279523349.1">
    <property type="nucleotide sequence ID" value="NZ_JARVII010000001.1"/>
</dbReference>
<keyword evidence="8" id="KW-0460">Magnesium</keyword>
<dbReference type="GO" id="GO:0042242">
    <property type="term" value="F:cobyrinic acid a,c-diamide synthase activity"/>
    <property type="evidence" value="ECO:0007669"/>
    <property type="project" value="InterPro"/>
</dbReference>
<dbReference type="Pfam" id="PF07685">
    <property type="entry name" value="GATase_3"/>
    <property type="match status" value="1"/>
</dbReference>
<feature type="region of interest" description="Disordered" evidence="10">
    <location>
        <begin position="234"/>
        <end position="262"/>
    </location>
</feature>
<protein>
    <submittedName>
        <fullName evidence="13">Cobyrinate a,c-diamide synthase</fullName>
    </submittedName>
</protein>
<keyword evidence="7" id="KW-0067">ATP-binding</keyword>
<evidence type="ECO:0000256" key="6">
    <source>
        <dbReference type="ARBA" id="ARBA00022741"/>
    </source>
</evidence>
<dbReference type="InterPro" id="IPR027417">
    <property type="entry name" value="P-loop_NTPase"/>
</dbReference>
<evidence type="ECO:0000256" key="5">
    <source>
        <dbReference type="ARBA" id="ARBA00022598"/>
    </source>
</evidence>
<keyword evidence="14" id="KW-1185">Reference proteome</keyword>
<comment type="caution">
    <text evidence="13">The sequence shown here is derived from an EMBL/GenBank/DDBJ whole genome shotgun (WGS) entry which is preliminary data.</text>
</comment>
<evidence type="ECO:0000256" key="8">
    <source>
        <dbReference type="ARBA" id="ARBA00022842"/>
    </source>
</evidence>
<dbReference type="Gene3D" id="3.40.50.300">
    <property type="entry name" value="P-loop containing nucleotide triphosphate hydrolases"/>
    <property type="match status" value="1"/>
</dbReference>
<dbReference type="InterPro" id="IPR002586">
    <property type="entry name" value="CobQ/CobB/MinD/ParA_Nub-bd_dom"/>
</dbReference>
<keyword evidence="4" id="KW-0169">Cobalamin biosynthesis</keyword>
<comment type="similarity">
    <text evidence="3">Belongs to the CobB/CobQ family. CobQ subfamily.</text>
</comment>
<dbReference type="NCBIfam" id="NF002204">
    <property type="entry name" value="PRK01077.1"/>
    <property type="match status" value="1"/>
</dbReference>
<dbReference type="Proteomes" id="UP001237156">
    <property type="component" value="Unassembled WGS sequence"/>
</dbReference>
<evidence type="ECO:0000256" key="4">
    <source>
        <dbReference type="ARBA" id="ARBA00022573"/>
    </source>
</evidence>
<evidence type="ECO:0000256" key="2">
    <source>
        <dbReference type="ARBA" id="ARBA00004953"/>
    </source>
</evidence>
<dbReference type="InterPro" id="IPR004484">
    <property type="entry name" value="CbiA/CobB_synth"/>
</dbReference>
<evidence type="ECO:0000256" key="3">
    <source>
        <dbReference type="ARBA" id="ARBA00006205"/>
    </source>
</evidence>
<dbReference type="AlphaFoldDB" id="A0AAW6RF38"/>
<organism evidence="13 14">
    <name type="scientific">Ottowia cancrivicina</name>
    <dbReference type="NCBI Taxonomy" id="3040346"/>
    <lineage>
        <taxon>Bacteria</taxon>
        <taxon>Pseudomonadati</taxon>
        <taxon>Pseudomonadota</taxon>
        <taxon>Betaproteobacteria</taxon>
        <taxon>Burkholderiales</taxon>
        <taxon>Comamonadaceae</taxon>
        <taxon>Ottowia</taxon>
    </lineage>
</organism>
<dbReference type="PANTHER" id="PTHR43873">
    <property type="entry name" value="COBYRINATE A,C-DIAMIDE SYNTHASE"/>
    <property type="match status" value="1"/>
</dbReference>
<dbReference type="EMBL" id="JARVII010000001">
    <property type="protein sequence ID" value="MDG9698195.1"/>
    <property type="molecule type" value="Genomic_DNA"/>
</dbReference>
<accession>A0AAW6RF38</accession>
<dbReference type="InterPro" id="IPR029062">
    <property type="entry name" value="Class_I_gatase-like"/>
</dbReference>
<keyword evidence="9" id="KW-0315">Glutamine amidotransferase</keyword>
<feature type="compositionally biased region" description="Low complexity" evidence="10">
    <location>
        <begin position="234"/>
        <end position="244"/>
    </location>
</feature>
<evidence type="ECO:0000313" key="13">
    <source>
        <dbReference type="EMBL" id="MDG9698195.1"/>
    </source>
</evidence>
<evidence type="ECO:0000259" key="11">
    <source>
        <dbReference type="Pfam" id="PF01656"/>
    </source>
</evidence>
<dbReference type="Pfam" id="PF01656">
    <property type="entry name" value="CbiA"/>
    <property type="match status" value="1"/>
</dbReference>
<dbReference type="PROSITE" id="PS51274">
    <property type="entry name" value="GATASE_COBBQ"/>
    <property type="match status" value="1"/>
</dbReference>
<dbReference type="GO" id="GO:0009236">
    <property type="term" value="P:cobalamin biosynthetic process"/>
    <property type="evidence" value="ECO:0007669"/>
    <property type="project" value="UniProtKB-KW"/>
</dbReference>
<reference evidence="13 14" key="1">
    <citation type="submission" date="2023-04" db="EMBL/GenBank/DDBJ databases">
        <title>Ottowia paracancer sp. nov., isolated from human stomach.</title>
        <authorList>
            <person name="Song Y."/>
        </authorList>
    </citation>
    <scope>NUCLEOTIDE SEQUENCE [LARGE SCALE GENOMIC DNA]</scope>
    <source>
        <strain evidence="13 14">10c7w1</strain>
    </source>
</reference>
<sequence length="474" mass="50277">MSAKAAALLVSAPSSGQGKTTVTAALARLHARQGRRVRVFKCGPDFLDPFWHQLASGQPAHNIDLWMTGEADARQRLRQAAQQADVMLVEGVMGLHDSDPSAADLARRFSLPVLAVIQTGRMAQTLGAIAHGLRHWGEDTRGPLPWAGVLANGAASDSHARLLRQALPDSEWLGHLPQSAAMHLPERHLGLIAAHEMPRAEALARLDAAADLLAATPLGQMSLAEWQARWPAAFDAPDAPDAPDSGGAPESADAPDLPAPEDNAKPLAGRVIAIARDAAFAFIYPANVQTLHALGARAVFFSPLAGDALPACDALWLPGGYPELHAARLAARSDLKAQLHAHAAAGKPIWAECGGMMVLFERLTDASGHTWPLWGLLPGETAMQKRLGGLGMQQWAMPADSASHFLPPLPPLRGHTFHYSAARTPLSPIAHTRPAPGSARTSGEAIYQHGSVRASYFHAWLPSSPPMAAWLFGA</sequence>
<evidence type="ECO:0000256" key="1">
    <source>
        <dbReference type="ARBA" id="ARBA00001946"/>
    </source>
</evidence>
<feature type="domain" description="CobB/CobQ-like glutamine amidotransferase" evidence="12">
    <location>
        <begin position="272"/>
        <end position="461"/>
    </location>
</feature>
<dbReference type="CDD" id="cd03130">
    <property type="entry name" value="GATase1_CobB"/>
    <property type="match status" value="1"/>
</dbReference>
<keyword evidence="5" id="KW-0436">Ligase</keyword>
<name>A0AAW6RF38_9BURK</name>
<dbReference type="SUPFAM" id="SSF52317">
    <property type="entry name" value="Class I glutamine amidotransferase-like"/>
    <property type="match status" value="1"/>
</dbReference>
<feature type="domain" description="CobQ/CobB/MinD/ParA nucleotide binding" evidence="11">
    <location>
        <begin position="10"/>
        <end position="188"/>
    </location>
</feature>
<evidence type="ECO:0000256" key="7">
    <source>
        <dbReference type="ARBA" id="ARBA00022840"/>
    </source>
</evidence>
<evidence type="ECO:0000313" key="14">
    <source>
        <dbReference type="Proteomes" id="UP001237156"/>
    </source>
</evidence>
<dbReference type="Gene3D" id="3.40.50.880">
    <property type="match status" value="1"/>
</dbReference>
<proteinExistence type="inferred from homology"/>
<dbReference type="InterPro" id="IPR011698">
    <property type="entry name" value="GATase_3"/>
</dbReference>
<keyword evidence="6" id="KW-0547">Nucleotide-binding</keyword>
<dbReference type="PANTHER" id="PTHR43873:SF1">
    <property type="entry name" value="COBYRINATE A,C-DIAMIDE SYNTHASE"/>
    <property type="match status" value="1"/>
</dbReference>
<comment type="pathway">
    <text evidence="2">Cofactor biosynthesis; adenosylcobalamin biosynthesis.</text>
</comment>
<dbReference type="GO" id="GO:0005524">
    <property type="term" value="F:ATP binding"/>
    <property type="evidence" value="ECO:0007669"/>
    <property type="project" value="UniProtKB-KW"/>
</dbReference>